<dbReference type="EMBL" id="PRDL01000001">
    <property type="protein sequence ID" value="MBE8716287.1"/>
    <property type="molecule type" value="Genomic_DNA"/>
</dbReference>
<organism evidence="2 3">
    <name type="scientific">Cellvibrio polysaccharolyticus</name>
    <dbReference type="NCBI Taxonomy" id="2082724"/>
    <lineage>
        <taxon>Bacteria</taxon>
        <taxon>Pseudomonadati</taxon>
        <taxon>Pseudomonadota</taxon>
        <taxon>Gammaproteobacteria</taxon>
        <taxon>Cellvibrionales</taxon>
        <taxon>Cellvibrionaceae</taxon>
        <taxon>Cellvibrio</taxon>
    </lineage>
</organism>
<gene>
    <name evidence="2" type="ORF">C4F51_03695</name>
</gene>
<dbReference type="InterPro" id="IPR031593">
    <property type="entry name" value="Porin_7"/>
</dbReference>
<feature type="signal peptide" evidence="1">
    <location>
        <begin position="1"/>
        <end position="22"/>
    </location>
</feature>
<dbReference type="Pfam" id="PF16956">
    <property type="entry name" value="Porin_7"/>
    <property type="match status" value="1"/>
</dbReference>
<dbReference type="RefSeq" id="WP_193907242.1">
    <property type="nucleotide sequence ID" value="NZ_PRDL01000001.1"/>
</dbReference>
<keyword evidence="1" id="KW-0732">Signal</keyword>
<keyword evidence="3" id="KW-1185">Reference proteome</keyword>
<reference evidence="2" key="1">
    <citation type="submission" date="2018-07" db="EMBL/GenBank/DDBJ databases">
        <title>Genome assembly of strain Ka43.</title>
        <authorList>
            <person name="Kukolya J."/>
            <person name="Nagy I."/>
            <person name="Horvath B."/>
            <person name="Toth A."/>
        </authorList>
    </citation>
    <scope>NUCLEOTIDE SEQUENCE</scope>
    <source>
        <strain evidence="2">KB43</strain>
    </source>
</reference>
<evidence type="ECO:0000313" key="3">
    <source>
        <dbReference type="Proteomes" id="UP000652567"/>
    </source>
</evidence>
<protein>
    <submittedName>
        <fullName evidence="2">Porin</fullName>
    </submittedName>
</protein>
<evidence type="ECO:0000313" key="2">
    <source>
        <dbReference type="EMBL" id="MBE8716287.1"/>
    </source>
</evidence>
<accession>A0A928V0X9</accession>
<evidence type="ECO:0000256" key="1">
    <source>
        <dbReference type="SAM" id="SignalP"/>
    </source>
</evidence>
<comment type="caution">
    <text evidence="2">The sequence shown here is derived from an EMBL/GenBank/DDBJ whole genome shotgun (WGS) entry which is preliminary data.</text>
</comment>
<dbReference type="Proteomes" id="UP000652567">
    <property type="component" value="Unassembled WGS sequence"/>
</dbReference>
<feature type="chain" id="PRO_5036965958" evidence="1">
    <location>
        <begin position="23"/>
        <end position="281"/>
    </location>
</feature>
<proteinExistence type="predicted"/>
<dbReference type="AlphaFoldDB" id="A0A928V0X9"/>
<name>A0A928V0X9_9GAMM</name>
<sequence length="281" mass="31987">MRIQKHLATAVALGMAANFAMADTYQTELKVDYGHVDYDTSGYDSDSGSVTGKLYFQEVELKNFVYGEAAFLNRASNISVSYGQDEFKEDQHFPALDAHLRTKTTDRVTSANVEFYVPNTPIYIAGGVSDFKSRIRGWERQGNEETRIRENINPSSYWHASLGITPIDGLLIATDFYEDDDIKDRWTLRTKYVADLGGKAVNFEAGYEYFYGEDVVNAAVDFYLSRSFSLGATYEYYEDSNWDDVWGVRARQFFSNHFSLDVGYSKWDDNDVYSAGVALRF</sequence>